<dbReference type="InterPro" id="IPR017459">
    <property type="entry name" value="Glycosyl_Trfase_fam3_N_dom"/>
</dbReference>
<dbReference type="Proteomes" id="UP000278334">
    <property type="component" value="Chromosome"/>
</dbReference>
<name>A0A1J5TVP8_9GAMM</name>
<sequence length="354" mass="38319">MKTSQTLMHSIIQRIATGPDLSKNIDLEEAKAGMQGILRGEIDDVQSAIFLIALRMKRETMDENEGILAAILAESDRQQVEVDELVDLGDPYSGYNRSIPVSSFLPPLLADLGLPTVIHGLDSVSPKFGLTHRHINAALGLDVNHSTAQAKTRLETPSIGWSYIDQASYCRGLHDLVPLRGRLIKRTVINTVETLIAPLRGKTTHSILGYVHKPYPPIYAHLVNASGMDSALLVRGVEGGVIPSLRQKGLMISYQGSTEQGRVDIDPKSLGIEQTLRAIAFPEGLSVENDLEKLAQHTVDLGKAALAGEKGLFYDGLVLAASLVLWHTKKATSLALAAEMTRATLDAGTALKRL</sequence>
<dbReference type="InterPro" id="IPR036320">
    <property type="entry name" value="Glycosyl_Trfase_fam3_N_dom_sf"/>
</dbReference>
<keyword evidence="1 8" id="KW-0328">Glycosyltransferase</keyword>
<dbReference type="EMBL" id="CP024634">
    <property type="protein sequence ID" value="AYQ56425.1"/>
    <property type="molecule type" value="Genomic_DNA"/>
</dbReference>
<dbReference type="Proteomes" id="UP000643672">
    <property type="component" value="Unassembled WGS sequence"/>
</dbReference>
<dbReference type="Pfam" id="PF00591">
    <property type="entry name" value="Glycos_transf_3"/>
    <property type="match status" value="1"/>
</dbReference>
<dbReference type="OrthoDB" id="9768896at2"/>
<dbReference type="PANTHER" id="PTHR43285:SF2">
    <property type="entry name" value="ANTHRANILATE PHOSPHORIBOSYLTRANSFERASE"/>
    <property type="match status" value="1"/>
</dbReference>
<dbReference type="Gene3D" id="3.40.1030.10">
    <property type="entry name" value="Nucleoside phosphorylase/phosphoribosyltransferase catalytic domain"/>
    <property type="match status" value="1"/>
</dbReference>
<dbReference type="GO" id="GO:0004048">
    <property type="term" value="F:anthranilate phosphoribosyltransferase activity"/>
    <property type="evidence" value="ECO:0007669"/>
    <property type="project" value="InterPro"/>
</dbReference>
<keyword evidence="3" id="KW-0057">Aromatic amino acid biosynthesis</keyword>
<keyword evidence="3" id="KW-0028">Amino-acid biosynthesis</keyword>
<dbReference type="InterPro" id="IPR000312">
    <property type="entry name" value="Glycosyl_Trfase_fam3"/>
</dbReference>
<gene>
    <name evidence="8" type="ORF">BGC33_12070</name>
    <name evidence="6" type="ORF">MS2017_0694</name>
    <name evidence="7" type="ORF">THERMOS_481</name>
</gene>
<dbReference type="GO" id="GO:0005829">
    <property type="term" value="C:cytosol"/>
    <property type="evidence" value="ECO:0007669"/>
    <property type="project" value="TreeGrafter"/>
</dbReference>
<evidence type="ECO:0000313" key="10">
    <source>
        <dbReference type="Proteomes" id="UP000278334"/>
    </source>
</evidence>
<evidence type="ECO:0000256" key="2">
    <source>
        <dbReference type="ARBA" id="ARBA00022679"/>
    </source>
</evidence>
<keyword evidence="3" id="KW-0822">Tryptophan biosynthesis</keyword>
<reference evidence="6 10" key="3">
    <citation type="submission" date="2017-11" db="EMBL/GenBank/DDBJ databases">
        <title>Genome sequence of the bacterial symbiont EPR9N from a vent mussel Bathymodiolus thermophilus.</title>
        <authorList>
            <person name="Won Y.-J."/>
        </authorList>
    </citation>
    <scope>NUCLEOTIDE SEQUENCE [LARGE SCALE GENOMIC DNA]</scope>
    <source>
        <strain evidence="6 10">EPR9N</strain>
    </source>
</reference>
<organism evidence="8 9">
    <name type="scientific">Bathymodiolus thermophilus thioautotrophic gill symbiont</name>
    <dbReference type="NCBI Taxonomy" id="2360"/>
    <lineage>
        <taxon>Bacteria</taxon>
        <taxon>Pseudomonadati</taxon>
        <taxon>Pseudomonadota</taxon>
        <taxon>Gammaproteobacteria</taxon>
        <taxon>sulfur-oxidizing symbionts</taxon>
    </lineage>
</organism>
<dbReference type="Gene3D" id="1.20.970.10">
    <property type="entry name" value="Transferase, Pyrimidine Nucleoside Phosphorylase, Chain C"/>
    <property type="match status" value="1"/>
</dbReference>
<dbReference type="AlphaFoldDB" id="A0A1J5TVP8"/>
<reference evidence="9" key="1">
    <citation type="submission" date="2016-09" db="EMBL/GenBank/DDBJ databases">
        <title>Genome Sequence of Bathymodiolus thermophilus sulfur-oxidizing gill endosymbiont.</title>
        <authorList>
            <person name="Ponnudurai R."/>
            <person name="Kleiner M."/>
            <person name="Sayavedra L."/>
            <person name="Thuermer A."/>
            <person name="Felbeck H."/>
            <person name="Schlueter R."/>
            <person name="Schweder T."/>
            <person name="Markert S."/>
        </authorList>
    </citation>
    <scope>NUCLEOTIDE SEQUENCE [LARGE SCALE GENOMIC DNA]</scope>
    <source>
        <strain evidence="9">BAT/CrabSpa'14</strain>
    </source>
</reference>
<reference evidence="8" key="2">
    <citation type="journal article" date="2017" name="Stand. Genomic Sci.">
        <title>Genome sequence of the sulfur-oxidizing Bathymodiolus thermophilus gill endosymbiont.</title>
        <authorList>
            <person name="Ponnudurai R."/>
            <person name="Sayavedra L."/>
            <person name="Kleiner M."/>
            <person name="Heiden S.E."/>
            <person name="Thurmer A."/>
            <person name="Felbeck H."/>
            <person name="Schluter R."/>
            <person name="Sievert S.M."/>
            <person name="Daniel R."/>
            <person name="Schweder T."/>
            <person name="Markert S."/>
        </authorList>
    </citation>
    <scope>NUCLEOTIDE SEQUENCE</scope>
    <source>
        <strain evidence="8">BAT/CrabSpa'14</strain>
    </source>
</reference>
<evidence type="ECO:0000313" key="7">
    <source>
        <dbReference type="EMBL" id="CAB5496307.1"/>
    </source>
</evidence>
<dbReference type="SUPFAM" id="SSF47648">
    <property type="entry name" value="Nucleoside phosphorylase/phosphoribosyltransferase N-terminal domain"/>
    <property type="match status" value="1"/>
</dbReference>
<evidence type="ECO:0000259" key="4">
    <source>
        <dbReference type="Pfam" id="PF00591"/>
    </source>
</evidence>
<dbReference type="SUPFAM" id="SSF52418">
    <property type="entry name" value="Nucleoside phosphorylase/phosphoribosyltransferase catalytic domain"/>
    <property type="match status" value="1"/>
</dbReference>
<evidence type="ECO:0000313" key="6">
    <source>
        <dbReference type="EMBL" id="AYQ56425.1"/>
    </source>
</evidence>
<dbReference type="InterPro" id="IPR005940">
    <property type="entry name" value="Anthranilate_Pribosyl_Tfrase"/>
</dbReference>
<protein>
    <submittedName>
        <fullName evidence="7 8">Anthranilate phosphoribosyltransferase</fullName>
    </submittedName>
</protein>
<dbReference type="Proteomes" id="UP000182798">
    <property type="component" value="Unassembled WGS sequence"/>
</dbReference>
<dbReference type="EMBL" id="CAESAQ020000028">
    <property type="protein sequence ID" value="CAB5496307.1"/>
    <property type="molecule type" value="Genomic_DNA"/>
</dbReference>
<dbReference type="RefSeq" id="WP_071564036.1">
    <property type="nucleotide sequence ID" value="NZ_CAESAQ020000028.1"/>
</dbReference>
<keyword evidence="2 8" id="KW-0808">Transferase</keyword>
<dbReference type="PANTHER" id="PTHR43285">
    <property type="entry name" value="ANTHRANILATE PHOSPHORIBOSYLTRANSFERASE"/>
    <property type="match status" value="1"/>
</dbReference>
<evidence type="ECO:0000313" key="9">
    <source>
        <dbReference type="Proteomes" id="UP000182798"/>
    </source>
</evidence>
<keyword evidence="11" id="KW-1185">Reference proteome</keyword>
<dbReference type="EMBL" id="MIQH01000475">
    <property type="protein sequence ID" value="OIR24904.1"/>
    <property type="molecule type" value="Genomic_DNA"/>
</dbReference>
<evidence type="ECO:0000313" key="8">
    <source>
        <dbReference type="EMBL" id="OIR24904.1"/>
    </source>
</evidence>
<evidence type="ECO:0000259" key="5">
    <source>
        <dbReference type="Pfam" id="PF02885"/>
    </source>
</evidence>
<accession>A0A1J5TVP8</accession>
<feature type="domain" description="Glycosyl transferase family 3" evidence="4">
    <location>
        <begin position="98"/>
        <end position="351"/>
    </location>
</feature>
<dbReference type="Pfam" id="PF02885">
    <property type="entry name" value="Glycos_trans_3N"/>
    <property type="match status" value="1"/>
</dbReference>
<evidence type="ECO:0000256" key="3">
    <source>
        <dbReference type="ARBA" id="ARBA00022822"/>
    </source>
</evidence>
<dbReference type="KEGG" id="bthg:MS2017_0694"/>
<reference evidence="7 11" key="4">
    <citation type="submission" date="2020-05" db="EMBL/GenBank/DDBJ databases">
        <authorList>
            <person name="Petersen J."/>
            <person name="Sayavedra L."/>
        </authorList>
    </citation>
    <scope>NUCLEOTIDE SEQUENCE [LARGE SCALE GENOMIC DNA]</scope>
    <source>
        <strain evidence="7">B thermophilus SOXS</strain>
    </source>
</reference>
<dbReference type="InterPro" id="IPR035902">
    <property type="entry name" value="Nuc_phospho_transferase"/>
</dbReference>
<feature type="domain" description="Glycosyl transferase family 3 N-terminal" evidence="5">
    <location>
        <begin position="10"/>
        <end position="73"/>
    </location>
</feature>
<evidence type="ECO:0000313" key="11">
    <source>
        <dbReference type="Proteomes" id="UP000643672"/>
    </source>
</evidence>
<dbReference type="GO" id="GO:0000162">
    <property type="term" value="P:L-tryptophan biosynthetic process"/>
    <property type="evidence" value="ECO:0007669"/>
    <property type="project" value="UniProtKB-KW"/>
</dbReference>
<proteinExistence type="predicted"/>
<evidence type="ECO:0000256" key="1">
    <source>
        <dbReference type="ARBA" id="ARBA00022676"/>
    </source>
</evidence>